<dbReference type="GO" id="GO:0005829">
    <property type="term" value="C:cytosol"/>
    <property type="evidence" value="ECO:0007669"/>
    <property type="project" value="TreeGrafter"/>
</dbReference>
<dbReference type="GO" id="GO:0006508">
    <property type="term" value="P:proteolysis"/>
    <property type="evidence" value="ECO:0007669"/>
    <property type="project" value="UniProtKB-KW"/>
</dbReference>
<feature type="binding site" evidence="5">
    <location>
        <position position="253"/>
    </location>
    <ligand>
        <name>a divalent metal cation</name>
        <dbReference type="ChEBI" id="CHEBI:60240"/>
        <label>1</label>
    </ligand>
</feature>
<dbReference type="PRINTS" id="PR00599">
    <property type="entry name" value="MAPEPTIDASE"/>
</dbReference>
<dbReference type="GO" id="GO:0070006">
    <property type="term" value="F:metalloaminopeptidase activity"/>
    <property type="evidence" value="ECO:0007669"/>
    <property type="project" value="UniProtKB-UniRule"/>
</dbReference>
<comment type="similarity">
    <text evidence="5">Belongs to the peptidase M24A family. Methionine aminopeptidase type 1 subfamily.</text>
</comment>
<evidence type="ECO:0000256" key="5">
    <source>
        <dbReference type="HAMAP-Rule" id="MF_03174"/>
    </source>
</evidence>
<dbReference type="OMA" id="YGYNMER"/>
<dbReference type="GO" id="GO:0046872">
    <property type="term" value="F:metal ion binding"/>
    <property type="evidence" value="ECO:0007669"/>
    <property type="project" value="UniProtKB-UniRule"/>
</dbReference>
<feature type="binding site" evidence="5">
    <location>
        <position position="225"/>
    </location>
    <ligand>
        <name>substrate</name>
    </ligand>
</feature>
<feature type="binding site" evidence="5">
    <location>
        <position position="242"/>
    </location>
    <ligand>
        <name>a divalent metal cation</name>
        <dbReference type="ChEBI" id="CHEBI:60240"/>
        <label>1</label>
    </ligand>
</feature>
<feature type="compositionally biased region" description="Basic and acidic residues" evidence="7">
    <location>
        <begin position="61"/>
        <end position="76"/>
    </location>
</feature>
<dbReference type="PANTHER" id="PTHR43330">
    <property type="entry name" value="METHIONINE AMINOPEPTIDASE"/>
    <property type="match status" value="1"/>
</dbReference>
<dbReference type="GO" id="GO:0004239">
    <property type="term" value="F:initiator methionyl aminopeptidase activity"/>
    <property type="evidence" value="ECO:0007669"/>
    <property type="project" value="UniProtKB-UniRule"/>
</dbReference>
<gene>
    <name evidence="9" type="primary">map1d</name>
    <name evidence="9" type="ORF">PPL_07607</name>
</gene>
<comment type="catalytic activity">
    <reaction evidence="5 6">
        <text>Release of N-terminal amino acids, preferentially methionine, from peptides and arylamides.</text>
        <dbReference type="EC" id="3.4.11.18"/>
    </reaction>
</comment>
<dbReference type="InParanoid" id="D3BGF6"/>
<comment type="function">
    <text evidence="6">Cotranslationally removes the N-terminal methionine from nascent proteins. The N-terminal methionine is often cleaved when the second residue in the primary sequence is small and uncharged (Met-Ala-, Cys, Gly, Pro, Ser, Thr, or Val).</text>
</comment>
<protein>
    <recommendedName>
        <fullName evidence="6">Methionine aminopeptidase</fullName>
        <ecNumber evidence="6">3.4.11.18</ecNumber>
    </recommendedName>
</protein>
<name>D3BGF6_HETP5</name>
<dbReference type="RefSeq" id="XP_020431677.1">
    <property type="nucleotide sequence ID" value="XM_020578442.1"/>
</dbReference>
<keyword evidence="3 5" id="KW-0479">Metal-binding</keyword>
<feature type="compositionally biased region" description="Polar residues" evidence="7">
    <location>
        <begin position="47"/>
        <end position="56"/>
    </location>
</feature>
<evidence type="ECO:0000256" key="4">
    <source>
        <dbReference type="ARBA" id="ARBA00022801"/>
    </source>
</evidence>
<dbReference type="AlphaFoldDB" id="D3BGF6"/>
<feature type="binding site" evidence="5">
    <location>
        <position position="253"/>
    </location>
    <ligand>
        <name>a divalent metal cation</name>
        <dbReference type="ChEBI" id="CHEBI:60240"/>
        <label>2</label>
        <note>catalytic</note>
    </ligand>
</feature>
<feature type="domain" description="Peptidase M24" evidence="8">
    <location>
        <begin position="160"/>
        <end position="389"/>
    </location>
</feature>
<feature type="binding site" evidence="5">
    <location>
        <position position="316"/>
    </location>
    <ligand>
        <name>a divalent metal cation</name>
        <dbReference type="ChEBI" id="CHEBI:60240"/>
        <label>2</label>
        <note>catalytic</note>
    </ligand>
</feature>
<dbReference type="Pfam" id="PF00557">
    <property type="entry name" value="Peptidase_M24"/>
    <property type="match status" value="1"/>
</dbReference>
<evidence type="ECO:0000256" key="7">
    <source>
        <dbReference type="SAM" id="MobiDB-lite"/>
    </source>
</evidence>
<organism evidence="9 10">
    <name type="scientific">Heterostelium pallidum (strain ATCC 26659 / Pp 5 / PN500)</name>
    <name type="common">Cellular slime mold</name>
    <name type="synonym">Polysphondylium pallidum</name>
    <dbReference type="NCBI Taxonomy" id="670386"/>
    <lineage>
        <taxon>Eukaryota</taxon>
        <taxon>Amoebozoa</taxon>
        <taxon>Evosea</taxon>
        <taxon>Eumycetozoa</taxon>
        <taxon>Dictyostelia</taxon>
        <taxon>Acytosteliales</taxon>
        <taxon>Acytosteliaceae</taxon>
        <taxon>Heterostelium</taxon>
    </lineage>
</organism>
<evidence type="ECO:0000256" key="6">
    <source>
        <dbReference type="RuleBase" id="RU003653"/>
    </source>
</evidence>
<dbReference type="EMBL" id="ADBJ01000034">
    <property type="protein sequence ID" value="EFA79556.1"/>
    <property type="molecule type" value="Genomic_DNA"/>
</dbReference>
<dbReference type="PANTHER" id="PTHR43330:SF26">
    <property type="entry name" value="METHIONINE AMINOPEPTIDASE 1D, MITOCHONDRIAL"/>
    <property type="match status" value="1"/>
</dbReference>
<keyword evidence="10" id="KW-1185">Reference proteome</keyword>
<accession>D3BGF6</accession>
<dbReference type="NCBIfam" id="TIGR00500">
    <property type="entry name" value="met_pdase_I"/>
    <property type="match status" value="1"/>
</dbReference>
<dbReference type="FunCoup" id="D3BGF6">
    <property type="interactions" value="14"/>
</dbReference>
<keyword evidence="4 5" id="KW-0378">Hydrolase</keyword>
<dbReference type="InterPro" id="IPR036005">
    <property type="entry name" value="Creatinase/aminopeptidase-like"/>
</dbReference>
<feature type="region of interest" description="Disordered" evidence="7">
    <location>
        <begin position="47"/>
        <end position="100"/>
    </location>
</feature>
<keyword evidence="1 5" id="KW-0031">Aminopeptidase</keyword>
<comment type="cofactor">
    <cofactor evidence="5">
        <name>Co(2+)</name>
        <dbReference type="ChEBI" id="CHEBI:48828"/>
    </cofactor>
    <cofactor evidence="5">
        <name>Zn(2+)</name>
        <dbReference type="ChEBI" id="CHEBI:29105"/>
    </cofactor>
    <cofactor evidence="5">
        <name>Mn(2+)</name>
        <dbReference type="ChEBI" id="CHEBI:29035"/>
    </cofactor>
    <cofactor evidence="5">
        <name>Fe(2+)</name>
        <dbReference type="ChEBI" id="CHEBI:29033"/>
    </cofactor>
    <text evidence="5">Binds 2 divalent metal cations per subunit. Has a high-affinity and a low affinity metal-binding site. The true nature of the physiological cofactor is under debate. The enzyme is active with cobalt, zinc, manganese or divalent iron ions. Most likely, methionine aminopeptidases function as mononuclear Fe(2+)-metalloproteases under physiological conditions, and the catalytically relevant metal-binding site has been assigned to the histidine-containing high-affinity site.</text>
</comment>
<dbReference type="MEROPS" id="M24.028"/>
<evidence type="ECO:0000256" key="2">
    <source>
        <dbReference type="ARBA" id="ARBA00022670"/>
    </source>
</evidence>
<evidence type="ECO:0000313" key="9">
    <source>
        <dbReference type="EMBL" id="EFA79556.1"/>
    </source>
</evidence>
<dbReference type="GeneID" id="31363088"/>
<comment type="caution">
    <text evidence="9">The sequence shown here is derived from an EMBL/GenBank/DDBJ whole genome shotgun (WGS) entry which is preliminary data.</text>
</comment>
<dbReference type="STRING" id="670386.D3BGF6"/>
<evidence type="ECO:0000256" key="1">
    <source>
        <dbReference type="ARBA" id="ARBA00022438"/>
    </source>
</evidence>
<dbReference type="InterPro" id="IPR000994">
    <property type="entry name" value="Pept_M24"/>
</dbReference>
<feature type="binding site" evidence="5">
    <location>
        <position position="348"/>
    </location>
    <ligand>
        <name>a divalent metal cation</name>
        <dbReference type="ChEBI" id="CHEBI:60240"/>
        <label>2</label>
        <note>catalytic</note>
    </ligand>
</feature>
<evidence type="ECO:0000259" key="8">
    <source>
        <dbReference type="Pfam" id="PF00557"/>
    </source>
</evidence>
<evidence type="ECO:0000313" key="10">
    <source>
        <dbReference type="Proteomes" id="UP000001396"/>
    </source>
</evidence>
<feature type="binding site" evidence="5">
    <location>
        <position position="323"/>
    </location>
    <ligand>
        <name>substrate</name>
    </ligand>
</feature>
<proteinExistence type="inferred from homology"/>
<dbReference type="SUPFAM" id="SSF55920">
    <property type="entry name" value="Creatinase/aminopeptidase"/>
    <property type="match status" value="1"/>
</dbReference>
<feature type="binding site" evidence="5">
    <location>
        <position position="382"/>
    </location>
    <ligand>
        <name>a divalent metal cation</name>
        <dbReference type="ChEBI" id="CHEBI:60240"/>
        <label>1</label>
    </ligand>
</feature>
<dbReference type="CDD" id="cd01086">
    <property type="entry name" value="MetAP1"/>
    <property type="match status" value="1"/>
</dbReference>
<evidence type="ECO:0000256" key="3">
    <source>
        <dbReference type="ARBA" id="ARBA00022723"/>
    </source>
</evidence>
<keyword evidence="2 5" id="KW-0645">Protease</keyword>
<dbReference type="Proteomes" id="UP000001396">
    <property type="component" value="Unassembled WGS sequence"/>
</dbReference>
<dbReference type="Gene3D" id="3.90.230.10">
    <property type="entry name" value="Creatinase/methionine aminopeptidase superfamily"/>
    <property type="match status" value="1"/>
</dbReference>
<dbReference type="HAMAP" id="MF_01974">
    <property type="entry name" value="MetAP_1"/>
    <property type="match status" value="1"/>
</dbReference>
<dbReference type="InterPro" id="IPR001714">
    <property type="entry name" value="Pept_M24_MAP"/>
</dbReference>
<dbReference type="EC" id="3.4.11.18" evidence="6"/>
<sequence length="397" mass="44354">MMLNRFVNNKSRFVNLVNGSSKSLFLSLTATTTTGAADRNTLQRLNYNNGYNNRFYSSSSSDRDRKKESKELEDFVKQQTNDAYGKPPATQSKPMNRKERRTMEHQLSRNSQHLVVAGVVSPKLDVPTTIPYPPYANGEPLREYDLEDDITVASAEDIKGMRASCKLAKEILEFAGKMVRAGITTDEIDRAVHAEIVRRDAYPSTLGYKGYPKSICTSINEIICHGIPDSRPLQDGDIINIDITVYYKGYHGDTSATFTVGQIDSAAAKLIEVTKMALDAGIKAVKPDRPFSDIGKAIQAVAHKHSFSIPIEFTAHGIGKEFHTPPFIFQVANDLDYIIKKDMIFTIEPILVESTKPFTDWKMWDDNWTISSTEGGWAAQFEHTILVTDNGAEILTQ</sequence>
<dbReference type="InterPro" id="IPR002467">
    <property type="entry name" value="Pept_M24A_MAP1"/>
</dbReference>
<reference evidence="9 10" key="1">
    <citation type="journal article" date="2011" name="Genome Res.">
        <title>Phylogeny-wide analysis of social amoeba genomes highlights ancient origins for complex intercellular communication.</title>
        <authorList>
            <person name="Heidel A.J."/>
            <person name="Lawal H.M."/>
            <person name="Felder M."/>
            <person name="Schilde C."/>
            <person name="Helps N.R."/>
            <person name="Tunggal B."/>
            <person name="Rivero F."/>
            <person name="John U."/>
            <person name="Schleicher M."/>
            <person name="Eichinger L."/>
            <person name="Platzer M."/>
            <person name="Noegel A.A."/>
            <person name="Schaap P."/>
            <person name="Gloeckner G."/>
        </authorList>
    </citation>
    <scope>NUCLEOTIDE SEQUENCE [LARGE SCALE GENOMIC DNA]</scope>
    <source>
        <strain evidence="10">ATCC 26659 / Pp 5 / PN500</strain>
    </source>
</reference>
<feature type="binding site" evidence="5">
    <location>
        <position position="382"/>
    </location>
    <ligand>
        <name>a divalent metal cation</name>
        <dbReference type="ChEBI" id="CHEBI:60240"/>
        <label>2</label>
        <note>catalytic</note>
    </ligand>
</feature>